<evidence type="ECO:0000313" key="3">
    <source>
        <dbReference type="Proteomes" id="UP001313282"/>
    </source>
</evidence>
<evidence type="ECO:0000313" key="2">
    <source>
        <dbReference type="EMBL" id="KAK6343136.1"/>
    </source>
</evidence>
<dbReference type="EMBL" id="JAVHNR010000005">
    <property type="protein sequence ID" value="KAK6343136.1"/>
    <property type="molecule type" value="Genomic_DNA"/>
</dbReference>
<accession>A0AAN8RHE4</accession>
<proteinExistence type="predicted"/>
<sequence>MAKSAVEPTIDQAINTVDTSVSTITNRIASDIRPSGWATISGSPTLSRPATPITAPITGRVFVPSAPPITGRVVAFDTPAGGRGIPSPSAPDFAIVLASDVASPSASEPAAAQISAVTPTQVSPLALAPVSPSNADLPPLFPVPTPALGLGSTSFQIPAASCETTVAPPGEEDALSGFTEPDATRGGKGGLTGESYRPYKPCVHPKGQVLRLYDASKAFTQKQLTAWDQGAGKRVPRHKIREIWFEASFGKVGDGHLRKVIKKDRLARSVTLLSVSDGSELTDEVLFDLSHRVANLRVVILNGASKITDAAVVALCTNLKCLEYLEVTGTKDAPGILSSAVLRMMRQSPTLGAGLKEVVLKNQGGAISTGASSLSMVRPNLALTLSQSFSTGKEPKETRWFNGKLAPLDRA</sequence>
<dbReference type="Gene3D" id="3.80.10.10">
    <property type="entry name" value="Ribonuclease Inhibitor"/>
    <property type="match status" value="1"/>
</dbReference>
<protein>
    <submittedName>
        <fullName evidence="2">Uncharacterized protein</fullName>
    </submittedName>
</protein>
<dbReference type="Proteomes" id="UP001313282">
    <property type="component" value="Unassembled WGS sequence"/>
</dbReference>
<evidence type="ECO:0000256" key="1">
    <source>
        <dbReference type="SAM" id="MobiDB-lite"/>
    </source>
</evidence>
<comment type="caution">
    <text evidence="2">The sequence shown here is derived from an EMBL/GenBank/DDBJ whole genome shotgun (WGS) entry which is preliminary data.</text>
</comment>
<dbReference type="AlphaFoldDB" id="A0AAN8RHE4"/>
<gene>
    <name evidence="2" type="ORF">TWF718_008509</name>
</gene>
<name>A0AAN8RHE4_9PEZI</name>
<reference evidence="2 3" key="1">
    <citation type="submission" date="2019-10" db="EMBL/GenBank/DDBJ databases">
        <authorList>
            <person name="Palmer J.M."/>
        </authorList>
    </citation>
    <scope>NUCLEOTIDE SEQUENCE [LARGE SCALE GENOMIC DNA]</scope>
    <source>
        <strain evidence="2 3">TWF718</strain>
    </source>
</reference>
<organism evidence="2 3">
    <name type="scientific">Orbilia javanica</name>
    <dbReference type="NCBI Taxonomy" id="47235"/>
    <lineage>
        <taxon>Eukaryota</taxon>
        <taxon>Fungi</taxon>
        <taxon>Dikarya</taxon>
        <taxon>Ascomycota</taxon>
        <taxon>Pezizomycotina</taxon>
        <taxon>Orbiliomycetes</taxon>
        <taxon>Orbiliales</taxon>
        <taxon>Orbiliaceae</taxon>
        <taxon>Orbilia</taxon>
    </lineage>
</organism>
<feature type="region of interest" description="Disordered" evidence="1">
    <location>
        <begin position="170"/>
        <end position="192"/>
    </location>
</feature>
<dbReference type="InterPro" id="IPR032675">
    <property type="entry name" value="LRR_dom_sf"/>
</dbReference>
<keyword evidence="3" id="KW-1185">Reference proteome</keyword>
<dbReference type="SUPFAM" id="SSF52047">
    <property type="entry name" value="RNI-like"/>
    <property type="match status" value="1"/>
</dbReference>